<gene>
    <name evidence="2" type="ORF">GCM10022267_66290</name>
</gene>
<dbReference type="EMBL" id="BAABBE010000024">
    <property type="protein sequence ID" value="GAA3670261.1"/>
    <property type="molecule type" value="Genomic_DNA"/>
</dbReference>
<evidence type="ECO:0000313" key="2">
    <source>
        <dbReference type="EMBL" id="GAA3670261.1"/>
    </source>
</evidence>
<feature type="transmembrane region" description="Helical" evidence="1">
    <location>
        <begin position="55"/>
        <end position="80"/>
    </location>
</feature>
<evidence type="ECO:0000313" key="3">
    <source>
        <dbReference type="Proteomes" id="UP001500711"/>
    </source>
</evidence>
<feature type="transmembrane region" description="Helical" evidence="1">
    <location>
        <begin position="86"/>
        <end position="107"/>
    </location>
</feature>
<organism evidence="2 3">
    <name type="scientific">Lentzea roselyniae</name>
    <dbReference type="NCBI Taxonomy" id="531940"/>
    <lineage>
        <taxon>Bacteria</taxon>
        <taxon>Bacillati</taxon>
        <taxon>Actinomycetota</taxon>
        <taxon>Actinomycetes</taxon>
        <taxon>Pseudonocardiales</taxon>
        <taxon>Pseudonocardiaceae</taxon>
        <taxon>Lentzea</taxon>
    </lineage>
</organism>
<comment type="caution">
    <text evidence="2">The sequence shown here is derived from an EMBL/GenBank/DDBJ whole genome shotgun (WGS) entry which is preliminary data.</text>
</comment>
<reference evidence="3" key="1">
    <citation type="journal article" date="2019" name="Int. J. Syst. Evol. Microbiol.">
        <title>The Global Catalogue of Microorganisms (GCM) 10K type strain sequencing project: providing services to taxonomists for standard genome sequencing and annotation.</title>
        <authorList>
            <consortium name="The Broad Institute Genomics Platform"/>
            <consortium name="The Broad Institute Genome Sequencing Center for Infectious Disease"/>
            <person name="Wu L."/>
            <person name="Ma J."/>
        </authorList>
    </citation>
    <scope>NUCLEOTIDE SEQUENCE [LARGE SCALE GENOMIC DNA]</scope>
    <source>
        <strain evidence="3">JCM 17494</strain>
    </source>
</reference>
<keyword evidence="1" id="KW-1133">Transmembrane helix</keyword>
<dbReference type="InterPro" id="IPR009937">
    <property type="entry name" value="Phage_holin_3_6"/>
</dbReference>
<name>A0ABP7BWT9_9PSEU</name>
<accession>A0ABP7BWT9</accession>
<proteinExistence type="predicted"/>
<evidence type="ECO:0000256" key="1">
    <source>
        <dbReference type="SAM" id="Phobius"/>
    </source>
</evidence>
<protein>
    <submittedName>
        <fullName evidence="2">Phage holin family protein</fullName>
    </submittedName>
</protein>
<dbReference type="Pfam" id="PF07332">
    <property type="entry name" value="Phage_holin_3_6"/>
    <property type="match status" value="1"/>
</dbReference>
<dbReference type="Proteomes" id="UP001500711">
    <property type="component" value="Unassembled WGS sequence"/>
</dbReference>
<sequence length="140" mass="14812">MTQISCGYLTCMNTDTSTAQLVNQLSEQVSRLARDEIRLAVAELKDKGKHAGVGAGMFGAAGVFAWWGGLSVVAGIILALNLVLPAWASALIVAAVLFAIAGVVALMGRSQVRRATPPVPRQAMDNVQEDIATIKERAHR</sequence>
<keyword evidence="1" id="KW-0812">Transmembrane</keyword>
<keyword evidence="1" id="KW-0472">Membrane</keyword>
<keyword evidence="3" id="KW-1185">Reference proteome</keyword>